<evidence type="ECO:0000313" key="3">
    <source>
        <dbReference type="Proteomes" id="UP000703269"/>
    </source>
</evidence>
<name>A0A9P3LKF0_9APHY</name>
<dbReference type="CDD" id="cd00866">
    <property type="entry name" value="PEBP_euk"/>
    <property type="match status" value="1"/>
</dbReference>
<dbReference type="Pfam" id="PF01161">
    <property type="entry name" value="PBP"/>
    <property type="match status" value="1"/>
</dbReference>
<dbReference type="InterPro" id="IPR036610">
    <property type="entry name" value="PEBP-like_sf"/>
</dbReference>
<dbReference type="PANTHER" id="PTHR11362">
    <property type="entry name" value="PHOSPHATIDYLETHANOLAMINE-BINDING PROTEIN"/>
    <property type="match status" value="1"/>
</dbReference>
<sequence length="212" mass="22804">MRFTLSTTWLLCGLVSVLAQDTSLKTVEAAFEKANIPADLHITFKPSTLLEVTFPQATGPSITIHASEQLPRNATVGPPHFAVRGVLPATRDFVVATVDPDAPTPADPTVAQIRHFLAGNFVRGRITGLEQVTLVNETVPLSGWQQPTPPAGSPAHRYIFLLFEQPKDFNSQTFVTPNTSISNFNISQFAQEVGLGNPIAGSFMLVAPDPSS</sequence>
<evidence type="ECO:0000313" key="2">
    <source>
        <dbReference type="EMBL" id="GJE97182.1"/>
    </source>
</evidence>
<dbReference type="SUPFAM" id="SSF49777">
    <property type="entry name" value="PEBP-like"/>
    <property type="match status" value="1"/>
</dbReference>
<comment type="caution">
    <text evidence="2">The sequence shown here is derived from an EMBL/GenBank/DDBJ whole genome shotgun (WGS) entry which is preliminary data.</text>
</comment>
<proteinExistence type="predicted"/>
<dbReference type="InterPro" id="IPR008914">
    <property type="entry name" value="PEBP"/>
</dbReference>
<organism evidence="2 3">
    <name type="scientific">Phanerochaete sordida</name>
    <dbReference type="NCBI Taxonomy" id="48140"/>
    <lineage>
        <taxon>Eukaryota</taxon>
        <taxon>Fungi</taxon>
        <taxon>Dikarya</taxon>
        <taxon>Basidiomycota</taxon>
        <taxon>Agaricomycotina</taxon>
        <taxon>Agaricomycetes</taxon>
        <taxon>Polyporales</taxon>
        <taxon>Phanerochaetaceae</taxon>
        <taxon>Phanerochaete</taxon>
    </lineage>
</organism>
<dbReference type="InterPro" id="IPR035810">
    <property type="entry name" value="PEBP_euk"/>
</dbReference>
<evidence type="ECO:0000256" key="1">
    <source>
        <dbReference type="SAM" id="SignalP"/>
    </source>
</evidence>
<feature type="signal peptide" evidence="1">
    <location>
        <begin position="1"/>
        <end position="19"/>
    </location>
</feature>
<reference evidence="2 3" key="1">
    <citation type="submission" date="2021-08" db="EMBL/GenBank/DDBJ databases">
        <title>Draft Genome Sequence of Phanerochaete sordida strain YK-624.</title>
        <authorList>
            <person name="Mori T."/>
            <person name="Dohra H."/>
            <person name="Suzuki T."/>
            <person name="Kawagishi H."/>
            <person name="Hirai H."/>
        </authorList>
    </citation>
    <scope>NUCLEOTIDE SEQUENCE [LARGE SCALE GENOMIC DNA]</scope>
    <source>
        <strain evidence="2 3">YK-624</strain>
    </source>
</reference>
<gene>
    <name evidence="2" type="ORF">PsYK624_133950</name>
</gene>
<dbReference type="Proteomes" id="UP000703269">
    <property type="component" value="Unassembled WGS sequence"/>
</dbReference>
<dbReference type="AlphaFoldDB" id="A0A9P3LKF0"/>
<dbReference type="OrthoDB" id="2506647at2759"/>
<feature type="chain" id="PRO_5040177980" evidence="1">
    <location>
        <begin position="20"/>
        <end position="212"/>
    </location>
</feature>
<dbReference type="PANTHER" id="PTHR11362:SF82">
    <property type="entry name" value="PHOSPHATIDYLETHANOLAMINE-BINDING PROTEIN 4"/>
    <property type="match status" value="1"/>
</dbReference>
<keyword evidence="1" id="KW-0732">Signal</keyword>
<dbReference type="EMBL" id="BPQB01000068">
    <property type="protein sequence ID" value="GJE97182.1"/>
    <property type="molecule type" value="Genomic_DNA"/>
</dbReference>
<keyword evidence="3" id="KW-1185">Reference proteome</keyword>
<dbReference type="Gene3D" id="3.90.280.10">
    <property type="entry name" value="PEBP-like"/>
    <property type="match status" value="1"/>
</dbReference>
<accession>A0A9P3LKF0</accession>
<protein>
    <submittedName>
        <fullName evidence="2">PEBP-like protein</fullName>
    </submittedName>
</protein>